<dbReference type="InterPro" id="IPR041872">
    <property type="entry name" value="Anticodon_Met"/>
</dbReference>
<evidence type="ECO:0000256" key="10">
    <source>
        <dbReference type="RuleBase" id="RU363039"/>
    </source>
</evidence>
<evidence type="ECO:0000256" key="4">
    <source>
        <dbReference type="ARBA" id="ARBA00022741"/>
    </source>
</evidence>
<dbReference type="EMBL" id="JAEPRB010000035">
    <property type="protein sequence ID" value="KAG2224893.1"/>
    <property type="molecule type" value="Genomic_DNA"/>
</dbReference>
<dbReference type="Proteomes" id="UP000646827">
    <property type="component" value="Unassembled WGS sequence"/>
</dbReference>
<evidence type="ECO:0000256" key="8">
    <source>
        <dbReference type="ARBA" id="ARBA00047364"/>
    </source>
</evidence>
<evidence type="ECO:0000256" key="3">
    <source>
        <dbReference type="ARBA" id="ARBA00022598"/>
    </source>
</evidence>
<dbReference type="GO" id="GO:0005524">
    <property type="term" value="F:ATP binding"/>
    <property type="evidence" value="ECO:0007669"/>
    <property type="project" value="UniProtKB-KW"/>
</dbReference>
<evidence type="ECO:0000256" key="9">
    <source>
        <dbReference type="ARBA" id="ARBA00068817"/>
    </source>
</evidence>
<dbReference type="InterPro" id="IPR033911">
    <property type="entry name" value="MetRS_core"/>
</dbReference>
<dbReference type="Gene3D" id="2.170.220.10">
    <property type="match status" value="1"/>
</dbReference>
<gene>
    <name evidence="13" type="ORF">INT45_010842</name>
</gene>
<dbReference type="Gene3D" id="3.40.50.620">
    <property type="entry name" value="HUPs"/>
    <property type="match status" value="1"/>
</dbReference>
<dbReference type="InterPro" id="IPR023457">
    <property type="entry name" value="Met-tRNA_synth_2"/>
</dbReference>
<dbReference type="GO" id="GO:0004825">
    <property type="term" value="F:methionine-tRNA ligase activity"/>
    <property type="evidence" value="ECO:0007669"/>
    <property type="project" value="UniProtKB-EC"/>
</dbReference>
<dbReference type="FunFam" id="2.170.220.10:FF:000001">
    <property type="entry name" value="methionine--tRNA ligase, mitochondrial"/>
    <property type="match status" value="1"/>
</dbReference>
<evidence type="ECO:0000313" key="13">
    <source>
        <dbReference type="EMBL" id="KAG2224893.1"/>
    </source>
</evidence>
<proteinExistence type="inferred from homology"/>
<dbReference type="InterPro" id="IPR015413">
    <property type="entry name" value="Methionyl/Leucyl_tRNA_Synth"/>
</dbReference>
<dbReference type="PANTHER" id="PTHR43326">
    <property type="entry name" value="METHIONYL-TRNA SYNTHETASE"/>
    <property type="match status" value="1"/>
</dbReference>
<dbReference type="CDD" id="cd07957">
    <property type="entry name" value="Anticodon_Ia_Met"/>
    <property type="match status" value="1"/>
</dbReference>
<evidence type="ECO:0000256" key="1">
    <source>
        <dbReference type="ARBA" id="ARBA00005594"/>
    </source>
</evidence>
<dbReference type="SUPFAM" id="SSF52374">
    <property type="entry name" value="Nucleotidylyl transferase"/>
    <property type="match status" value="1"/>
</dbReference>
<dbReference type="PRINTS" id="PR01041">
    <property type="entry name" value="TRNASYNTHMET"/>
</dbReference>
<evidence type="ECO:0000256" key="7">
    <source>
        <dbReference type="ARBA" id="ARBA00023146"/>
    </source>
</evidence>
<name>A0A8H7SBB2_9FUNG</name>
<evidence type="ECO:0000259" key="12">
    <source>
        <dbReference type="Pfam" id="PF19303"/>
    </source>
</evidence>
<dbReference type="GO" id="GO:0005739">
    <property type="term" value="C:mitochondrion"/>
    <property type="evidence" value="ECO:0007669"/>
    <property type="project" value="UniProtKB-ARBA"/>
</dbReference>
<keyword evidence="3 10" id="KW-0436">Ligase</keyword>
<evidence type="ECO:0000256" key="6">
    <source>
        <dbReference type="ARBA" id="ARBA00022917"/>
    </source>
</evidence>
<dbReference type="Pfam" id="PF09334">
    <property type="entry name" value="tRNA-synt_1g"/>
    <property type="match status" value="1"/>
</dbReference>
<dbReference type="Gene3D" id="1.10.730.10">
    <property type="entry name" value="Isoleucyl-tRNA Synthetase, Domain 1"/>
    <property type="match status" value="1"/>
</dbReference>
<dbReference type="EC" id="6.1.1.10" evidence="2"/>
<protein>
    <recommendedName>
        <fullName evidence="9">Probable methionine--tRNA ligase, mitochondrial</fullName>
        <ecNumber evidence="2">6.1.1.10</ecNumber>
    </recommendedName>
</protein>
<evidence type="ECO:0000256" key="5">
    <source>
        <dbReference type="ARBA" id="ARBA00022840"/>
    </source>
</evidence>
<evidence type="ECO:0000259" key="11">
    <source>
        <dbReference type="Pfam" id="PF09334"/>
    </source>
</evidence>
<dbReference type="CDD" id="cd00814">
    <property type="entry name" value="MetRS_core"/>
    <property type="match status" value="1"/>
</dbReference>
<dbReference type="Pfam" id="PF19303">
    <property type="entry name" value="Anticodon_3"/>
    <property type="match status" value="1"/>
</dbReference>
<organism evidence="13 14">
    <name type="scientific">Circinella minor</name>
    <dbReference type="NCBI Taxonomy" id="1195481"/>
    <lineage>
        <taxon>Eukaryota</taxon>
        <taxon>Fungi</taxon>
        <taxon>Fungi incertae sedis</taxon>
        <taxon>Mucoromycota</taxon>
        <taxon>Mucoromycotina</taxon>
        <taxon>Mucoromycetes</taxon>
        <taxon>Mucorales</taxon>
        <taxon>Lichtheimiaceae</taxon>
        <taxon>Circinella</taxon>
    </lineage>
</organism>
<dbReference type="OrthoDB" id="24670at2759"/>
<sequence length="550" mass="62503">MTSHSLFTTRKAVLLLNATRTQRRMKHSTAFITTPIYYVNAVPHIGHLYSSVIADTLKRYYALKGFDAYLCTGTDEHGLKIQQAAAKNNSSPLEFCDRVSKSFRELSDAANISYTSFIRTTEPKHAKAVAALWTELEKKEYIYKGKHEGWYAVSDEAFYASNQVQETIDEKTGEKIMVAIESGQRVEWTEEENYKFKLSAFEEPLLKWINDNPTAIVPSNRKNEVTQWIKAGLADLSISRLRSRLDWGIPVPNDPSHTIYVWLDALTNYITVNGYPWITNGTQNNKIINAWPADVHVVGKDIVRFHAIYWPAFLMAAQLPLPKQILAHAHWTMGKQKMSKSRGNVADPFEVMDTYGVDPVRYYLVRDGGFADDGDYTEDNIIKRYKDLAGQLGNLLNRSTAPALNPEGTIPVTPKKLDARDETLHTKLTSLPDIYEQSFEAREFGKGLSAVFDMLAEANKHFQDNKPWDLVKDPSQKERLDQVLYYAIESCRVAGILLQPVLPSKMDTLLTRLGVPIDKRLLTNAYPQQQEIEIPLGENKEPVLFPRLKK</sequence>
<dbReference type="AlphaFoldDB" id="A0A8H7SBB2"/>
<evidence type="ECO:0000256" key="2">
    <source>
        <dbReference type="ARBA" id="ARBA00012838"/>
    </source>
</evidence>
<dbReference type="NCBIfam" id="TIGR00398">
    <property type="entry name" value="metG"/>
    <property type="match status" value="1"/>
</dbReference>
<comment type="similarity">
    <text evidence="1 10">Belongs to the class-I aminoacyl-tRNA synthetase family.</text>
</comment>
<dbReference type="SUPFAM" id="SSF47323">
    <property type="entry name" value="Anticodon-binding domain of a subclass of class I aminoacyl-tRNA synthetases"/>
    <property type="match status" value="1"/>
</dbReference>
<keyword evidence="7 10" id="KW-0030">Aminoacyl-tRNA synthetase</keyword>
<keyword evidence="14" id="KW-1185">Reference proteome</keyword>
<dbReference type="GO" id="GO:0006431">
    <property type="term" value="P:methionyl-tRNA aminoacylation"/>
    <property type="evidence" value="ECO:0007669"/>
    <property type="project" value="InterPro"/>
</dbReference>
<dbReference type="InterPro" id="IPR009080">
    <property type="entry name" value="tRNAsynth_Ia_anticodon-bd"/>
</dbReference>
<dbReference type="PANTHER" id="PTHR43326:SF1">
    <property type="entry name" value="METHIONINE--TRNA LIGASE, MITOCHONDRIAL"/>
    <property type="match status" value="1"/>
</dbReference>
<feature type="domain" description="Methionyl-tRNA synthetase anticodon-binding" evidence="12">
    <location>
        <begin position="417"/>
        <end position="514"/>
    </location>
</feature>
<dbReference type="InterPro" id="IPR014729">
    <property type="entry name" value="Rossmann-like_a/b/a_fold"/>
</dbReference>
<keyword evidence="6 10" id="KW-0648">Protein biosynthesis</keyword>
<comment type="catalytic activity">
    <reaction evidence="8">
        <text>tRNA(Met) + L-methionine + ATP = L-methionyl-tRNA(Met) + AMP + diphosphate</text>
        <dbReference type="Rhea" id="RHEA:13481"/>
        <dbReference type="Rhea" id="RHEA-COMP:9667"/>
        <dbReference type="Rhea" id="RHEA-COMP:9698"/>
        <dbReference type="ChEBI" id="CHEBI:30616"/>
        <dbReference type="ChEBI" id="CHEBI:33019"/>
        <dbReference type="ChEBI" id="CHEBI:57844"/>
        <dbReference type="ChEBI" id="CHEBI:78442"/>
        <dbReference type="ChEBI" id="CHEBI:78530"/>
        <dbReference type="ChEBI" id="CHEBI:456215"/>
        <dbReference type="EC" id="6.1.1.10"/>
    </reaction>
</comment>
<keyword evidence="5 10" id="KW-0067">ATP-binding</keyword>
<dbReference type="InterPro" id="IPR014758">
    <property type="entry name" value="Met-tRNA_synth"/>
</dbReference>
<reference evidence="13 14" key="1">
    <citation type="submission" date="2020-12" db="EMBL/GenBank/DDBJ databases">
        <title>Metabolic potential, ecology and presence of endohyphal bacteria is reflected in genomic diversity of Mucoromycotina.</title>
        <authorList>
            <person name="Muszewska A."/>
            <person name="Okrasinska A."/>
            <person name="Steczkiewicz K."/>
            <person name="Drgas O."/>
            <person name="Orlowska M."/>
            <person name="Perlinska-Lenart U."/>
            <person name="Aleksandrzak-Piekarczyk T."/>
            <person name="Szatraj K."/>
            <person name="Zielenkiewicz U."/>
            <person name="Pilsyk S."/>
            <person name="Malc E."/>
            <person name="Mieczkowski P."/>
            <person name="Kruszewska J.S."/>
            <person name="Biernat P."/>
            <person name="Pawlowska J."/>
        </authorList>
    </citation>
    <scope>NUCLEOTIDE SEQUENCE [LARGE SCALE GENOMIC DNA]</scope>
    <source>
        <strain evidence="13 14">CBS 142.35</strain>
    </source>
</reference>
<accession>A0A8H7SBB2</accession>
<keyword evidence="4 10" id="KW-0547">Nucleotide-binding</keyword>
<feature type="domain" description="Methionyl/Leucyl tRNA synthetase" evidence="11">
    <location>
        <begin position="31"/>
        <end position="399"/>
    </location>
</feature>
<evidence type="ECO:0000313" key="14">
    <source>
        <dbReference type="Proteomes" id="UP000646827"/>
    </source>
</evidence>
<comment type="caution">
    <text evidence="13">The sequence shown here is derived from an EMBL/GenBank/DDBJ whole genome shotgun (WGS) entry which is preliminary data.</text>
</comment>